<proteinExistence type="predicted"/>
<keyword evidence="2" id="KW-0812">Transmembrane</keyword>
<feature type="coiled-coil region" evidence="1">
    <location>
        <begin position="71"/>
        <end position="98"/>
    </location>
</feature>
<keyword evidence="2" id="KW-0472">Membrane</keyword>
<evidence type="ECO:0000256" key="2">
    <source>
        <dbReference type="SAM" id="Phobius"/>
    </source>
</evidence>
<gene>
    <name evidence="3" type="ORF">KCX74_04135</name>
</gene>
<organism evidence="3 4">
    <name type="scientific">Virgibacillus salarius</name>
    <dbReference type="NCBI Taxonomy" id="447199"/>
    <lineage>
        <taxon>Bacteria</taxon>
        <taxon>Bacillati</taxon>
        <taxon>Bacillota</taxon>
        <taxon>Bacilli</taxon>
        <taxon>Bacillales</taxon>
        <taxon>Bacillaceae</taxon>
        <taxon>Virgibacillus</taxon>
    </lineage>
</organism>
<evidence type="ECO:0000313" key="4">
    <source>
        <dbReference type="Proteomes" id="UP000675284"/>
    </source>
</evidence>
<name>A0A941DT45_9BACI</name>
<comment type="caution">
    <text evidence="3">The sequence shown here is derived from an EMBL/GenBank/DDBJ whole genome shotgun (WGS) entry which is preliminary data.</text>
</comment>
<sequence length="98" mass="10799">MGKRKLFLGVMIGATVGGLVTLFDKDTRSYSKEKLSTAKSGTSYLMKHPSEAVHSIRTAFDTFNRNFTTGAEKTIDALEQVEATLDKVANKNEANRIE</sequence>
<accession>A0A941DT45</accession>
<keyword evidence="4" id="KW-1185">Reference proteome</keyword>
<keyword evidence="1" id="KW-0175">Coiled coil</keyword>
<keyword evidence="2" id="KW-1133">Transmembrane helix</keyword>
<evidence type="ECO:0000256" key="1">
    <source>
        <dbReference type="SAM" id="Coils"/>
    </source>
</evidence>
<dbReference type="EMBL" id="JAGSOT010000008">
    <property type="protein sequence ID" value="MBR7795231.1"/>
    <property type="molecule type" value="Genomic_DNA"/>
</dbReference>
<dbReference type="AlphaFoldDB" id="A0A941DT45"/>
<dbReference type="Proteomes" id="UP000675284">
    <property type="component" value="Unassembled WGS sequence"/>
</dbReference>
<reference evidence="3" key="1">
    <citation type="submission" date="2021-04" db="EMBL/GenBank/DDBJ databases">
        <title>Isolation and polyphasic classification of algal microorganism.</title>
        <authorList>
            <person name="Wang S."/>
        </authorList>
    </citation>
    <scope>NUCLEOTIDE SEQUENCE</scope>
    <source>
        <strain evidence="3">720a</strain>
    </source>
</reference>
<protein>
    <submittedName>
        <fullName evidence="3">YtxH domain-containing protein</fullName>
    </submittedName>
</protein>
<feature type="transmembrane region" description="Helical" evidence="2">
    <location>
        <begin position="6"/>
        <end position="23"/>
    </location>
</feature>
<evidence type="ECO:0000313" key="3">
    <source>
        <dbReference type="EMBL" id="MBR7795231.1"/>
    </source>
</evidence>
<dbReference type="RefSeq" id="WP_121604721.1">
    <property type="nucleotide sequence ID" value="NZ_CP115959.1"/>
</dbReference>